<protein>
    <submittedName>
        <fullName evidence="1">Uncharacterized protein</fullName>
    </submittedName>
</protein>
<dbReference type="InParanoid" id="J3K717"/>
<dbReference type="RefSeq" id="XP_001242011.1">
    <property type="nucleotide sequence ID" value="XM_001242010.1"/>
</dbReference>
<name>J3K717_COCIM</name>
<dbReference type="AlphaFoldDB" id="J3K717"/>
<reference evidence="2" key="1">
    <citation type="journal article" date="2009" name="Genome Res.">
        <title>Comparative genomic analyses of the human fungal pathogens Coccidioides and their relatives.</title>
        <authorList>
            <person name="Sharpton T.J."/>
            <person name="Stajich J.E."/>
            <person name="Rounsley S.D."/>
            <person name="Gardner M.J."/>
            <person name="Wortman J.R."/>
            <person name="Jordar V.S."/>
            <person name="Maiti R."/>
            <person name="Kodira C.D."/>
            <person name="Neafsey D.E."/>
            <person name="Zeng Q."/>
            <person name="Hung C.-Y."/>
            <person name="McMahan C."/>
            <person name="Muszewska A."/>
            <person name="Grynberg M."/>
            <person name="Mandel M.A."/>
            <person name="Kellner E.M."/>
            <person name="Barker B.M."/>
            <person name="Galgiani J.N."/>
            <person name="Orbach M.J."/>
            <person name="Kirkland T.N."/>
            <person name="Cole G.T."/>
            <person name="Henn M.R."/>
            <person name="Birren B.W."/>
            <person name="Taylor J.W."/>
        </authorList>
    </citation>
    <scope>NUCLEOTIDE SEQUENCE [LARGE SCALE GENOMIC DNA]</scope>
    <source>
        <strain evidence="2">RS</strain>
    </source>
</reference>
<dbReference type="GeneID" id="24164627"/>
<gene>
    <name evidence="1" type="ORF">CIMG_13000</name>
</gene>
<organism evidence="1 2">
    <name type="scientific">Coccidioides immitis (strain RS)</name>
    <name type="common">Valley fever fungus</name>
    <dbReference type="NCBI Taxonomy" id="246410"/>
    <lineage>
        <taxon>Eukaryota</taxon>
        <taxon>Fungi</taxon>
        <taxon>Dikarya</taxon>
        <taxon>Ascomycota</taxon>
        <taxon>Pezizomycotina</taxon>
        <taxon>Eurotiomycetes</taxon>
        <taxon>Eurotiomycetidae</taxon>
        <taxon>Onygenales</taxon>
        <taxon>Onygenaceae</taxon>
        <taxon>Coccidioides</taxon>
    </lineage>
</organism>
<keyword evidence="2" id="KW-1185">Reference proteome</keyword>
<dbReference type="VEuPathDB" id="FungiDB:CIMG_13000"/>
<sequence>MPALPTRKNFVAGQKRPSKRVFAFHGSRAFDGSSTNQDNLCSYFASSALLLSVGKRSLGFDPKKKLFENSLPPTNELISKEDVAASLAFHLIKSSGPR</sequence>
<accession>J3K717</accession>
<reference evidence="2" key="2">
    <citation type="journal article" date="2010" name="Genome Res.">
        <title>Population genomic sequencing of Coccidioides fungi reveals recent hybridization and transposon control.</title>
        <authorList>
            <person name="Neafsey D.E."/>
            <person name="Barker B.M."/>
            <person name="Sharpton T.J."/>
            <person name="Stajich J.E."/>
            <person name="Park D.J."/>
            <person name="Whiston E."/>
            <person name="Hung C.-Y."/>
            <person name="McMahan C."/>
            <person name="White J."/>
            <person name="Sykes S."/>
            <person name="Heiman D."/>
            <person name="Young S."/>
            <person name="Zeng Q."/>
            <person name="Abouelleil A."/>
            <person name="Aftuck L."/>
            <person name="Bessette D."/>
            <person name="Brown A."/>
            <person name="FitzGerald M."/>
            <person name="Lui A."/>
            <person name="Macdonald J.P."/>
            <person name="Priest M."/>
            <person name="Orbach M.J."/>
            <person name="Galgiani J.N."/>
            <person name="Kirkland T.N."/>
            <person name="Cole G.T."/>
            <person name="Birren B.W."/>
            <person name="Henn M.R."/>
            <person name="Taylor J.W."/>
            <person name="Rounsley S.D."/>
        </authorList>
    </citation>
    <scope>GENOME REANNOTATION</scope>
    <source>
        <strain evidence="2">RS</strain>
    </source>
</reference>
<evidence type="ECO:0000313" key="2">
    <source>
        <dbReference type="Proteomes" id="UP000001261"/>
    </source>
</evidence>
<dbReference type="Proteomes" id="UP000001261">
    <property type="component" value="Unassembled WGS sequence"/>
</dbReference>
<proteinExistence type="predicted"/>
<evidence type="ECO:0000313" key="1">
    <source>
        <dbReference type="EMBL" id="EAS30428.3"/>
    </source>
</evidence>
<dbReference type="KEGG" id="cim:CIMG_13000"/>
<dbReference type="EMBL" id="GG704912">
    <property type="protein sequence ID" value="EAS30428.3"/>
    <property type="molecule type" value="Genomic_DNA"/>
</dbReference>